<keyword evidence="6" id="KW-0414">Isoprene biosynthesis</keyword>
<keyword evidence="4" id="KW-0479">Metal-binding</keyword>
<proteinExistence type="inferred from homology"/>
<protein>
    <submittedName>
        <fullName evidence="8">Geranylgeranyl diphosphate synthase, type II</fullName>
    </submittedName>
</protein>
<dbReference type="PANTHER" id="PTHR43281">
    <property type="entry name" value="FARNESYL DIPHOSPHATE SYNTHASE"/>
    <property type="match status" value="1"/>
</dbReference>
<comment type="cofactor">
    <cofactor evidence="1">
        <name>Mg(2+)</name>
        <dbReference type="ChEBI" id="CHEBI:18420"/>
    </cofactor>
</comment>
<comment type="similarity">
    <text evidence="2 7">Belongs to the FPP/GGPP synthase family.</text>
</comment>
<dbReference type="SFLD" id="SFLDS00005">
    <property type="entry name" value="Isoprenoid_Synthase_Type_I"/>
    <property type="match status" value="1"/>
</dbReference>
<sequence>MRQAFTEDFLSTCAKLTDEALAKRLPAPEQQPGRLHEAMRYSVLGGGKRIRPALAMAAASAAGGEPGHALVPACSLELIHAYSLIHDDLPAMDDDDLRRGRPTTHIRFDQATAILAGDALQALAFEWLAGDSSLPAVTRLAMVQQLAAASGSAGMVGGQAIDLGAVGRELSLEELEQMHRRKTGALIEASVRLGVLSVPAAAGERSGQDSLGHYARAIGLAFQVQDDLLDIEGDTSVIGKRQGSDAARSKPTYPALMGVDGARAYLATLLEQCQDNLSGFGPEADALRGMAEFVVSRRY</sequence>
<evidence type="ECO:0000313" key="8">
    <source>
        <dbReference type="EMBL" id="SET64444.1"/>
    </source>
</evidence>
<name>A0A1I0G1A0_9GAMM</name>
<dbReference type="EMBL" id="FOHZ01000015">
    <property type="protein sequence ID" value="SET64444.1"/>
    <property type="molecule type" value="Genomic_DNA"/>
</dbReference>
<dbReference type="PANTHER" id="PTHR43281:SF1">
    <property type="entry name" value="FARNESYL DIPHOSPHATE SYNTHASE"/>
    <property type="match status" value="1"/>
</dbReference>
<evidence type="ECO:0000256" key="3">
    <source>
        <dbReference type="ARBA" id="ARBA00022679"/>
    </source>
</evidence>
<dbReference type="GO" id="GO:0008654">
    <property type="term" value="P:phospholipid biosynthetic process"/>
    <property type="evidence" value="ECO:0007669"/>
    <property type="project" value="UniProtKB-ARBA"/>
</dbReference>
<dbReference type="NCBIfam" id="NF045485">
    <property type="entry name" value="FPPsyn"/>
    <property type="match status" value="1"/>
</dbReference>
<dbReference type="FunFam" id="1.10.600.10:FF:000001">
    <property type="entry name" value="Geranylgeranyl diphosphate synthase"/>
    <property type="match status" value="1"/>
</dbReference>
<evidence type="ECO:0000256" key="2">
    <source>
        <dbReference type="ARBA" id="ARBA00006706"/>
    </source>
</evidence>
<dbReference type="InterPro" id="IPR000092">
    <property type="entry name" value="Polyprenyl_synt"/>
</dbReference>
<keyword evidence="5" id="KW-0460">Magnesium</keyword>
<reference evidence="9" key="1">
    <citation type="submission" date="2016-10" db="EMBL/GenBank/DDBJ databases">
        <authorList>
            <person name="Varghese N."/>
            <person name="Submissions S."/>
        </authorList>
    </citation>
    <scope>NUCLEOTIDE SEQUENCE [LARGE SCALE GENOMIC DNA]</scope>
    <source>
        <strain evidence="9">CGMCC 1.6489</strain>
    </source>
</reference>
<dbReference type="GO" id="GO:0005737">
    <property type="term" value="C:cytoplasm"/>
    <property type="evidence" value="ECO:0007669"/>
    <property type="project" value="UniProtKB-ARBA"/>
</dbReference>
<dbReference type="InterPro" id="IPR008949">
    <property type="entry name" value="Isoprenoid_synthase_dom_sf"/>
</dbReference>
<dbReference type="InterPro" id="IPR053378">
    <property type="entry name" value="Prenyl_diphosphate_synthase"/>
</dbReference>
<dbReference type="GO" id="GO:0016114">
    <property type="term" value="P:terpenoid biosynthetic process"/>
    <property type="evidence" value="ECO:0007669"/>
    <property type="project" value="UniProtKB-ARBA"/>
</dbReference>
<dbReference type="InterPro" id="IPR033749">
    <property type="entry name" value="Polyprenyl_synt_CS"/>
</dbReference>
<dbReference type="GO" id="GO:0046872">
    <property type="term" value="F:metal ion binding"/>
    <property type="evidence" value="ECO:0007669"/>
    <property type="project" value="UniProtKB-KW"/>
</dbReference>
<dbReference type="SUPFAM" id="SSF48576">
    <property type="entry name" value="Terpenoid synthases"/>
    <property type="match status" value="1"/>
</dbReference>
<keyword evidence="9" id="KW-1185">Reference proteome</keyword>
<organism evidence="8 9">
    <name type="scientific">Marinobacter segnicrescens</name>
    <dbReference type="NCBI Taxonomy" id="430453"/>
    <lineage>
        <taxon>Bacteria</taxon>
        <taxon>Pseudomonadati</taxon>
        <taxon>Pseudomonadota</taxon>
        <taxon>Gammaproteobacteria</taxon>
        <taxon>Pseudomonadales</taxon>
        <taxon>Marinobacteraceae</taxon>
        <taxon>Marinobacter</taxon>
    </lineage>
</organism>
<dbReference type="RefSeq" id="WP_091853351.1">
    <property type="nucleotide sequence ID" value="NZ_FOHZ01000015.1"/>
</dbReference>
<evidence type="ECO:0000256" key="5">
    <source>
        <dbReference type="ARBA" id="ARBA00022842"/>
    </source>
</evidence>
<evidence type="ECO:0000256" key="1">
    <source>
        <dbReference type="ARBA" id="ARBA00001946"/>
    </source>
</evidence>
<evidence type="ECO:0000256" key="7">
    <source>
        <dbReference type="RuleBase" id="RU004466"/>
    </source>
</evidence>
<dbReference type="Pfam" id="PF00348">
    <property type="entry name" value="polyprenyl_synt"/>
    <property type="match status" value="1"/>
</dbReference>
<dbReference type="GO" id="GO:0004659">
    <property type="term" value="F:prenyltransferase activity"/>
    <property type="evidence" value="ECO:0007669"/>
    <property type="project" value="InterPro"/>
</dbReference>
<dbReference type="Gene3D" id="1.10.600.10">
    <property type="entry name" value="Farnesyl Diphosphate Synthase"/>
    <property type="match status" value="1"/>
</dbReference>
<dbReference type="Proteomes" id="UP000198762">
    <property type="component" value="Unassembled WGS sequence"/>
</dbReference>
<keyword evidence="3 7" id="KW-0808">Transferase</keyword>
<dbReference type="STRING" id="430453.SAMN04487962_11536"/>
<dbReference type="SFLD" id="SFLDG01017">
    <property type="entry name" value="Polyprenyl_Transferase_Like"/>
    <property type="match status" value="1"/>
</dbReference>
<dbReference type="OrthoDB" id="9805316at2"/>
<gene>
    <name evidence="8" type="ORF">SAMN04487962_11536</name>
</gene>
<dbReference type="AlphaFoldDB" id="A0A1I0G1A0"/>
<evidence type="ECO:0000313" key="9">
    <source>
        <dbReference type="Proteomes" id="UP000198762"/>
    </source>
</evidence>
<evidence type="ECO:0000256" key="4">
    <source>
        <dbReference type="ARBA" id="ARBA00022723"/>
    </source>
</evidence>
<dbReference type="CDD" id="cd00685">
    <property type="entry name" value="Trans_IPPS_HT"/>
    <property type="match status" value="1"/>
</dbReference>
<evidence type="ECO:0000256" key="6">
    <source>
        <dbReference type="ARBA" id="ARBA00023229"/>
    </source>
</evidence>
<dbReference type="PROSITE" id="PS00723">
    <property type="entry name" value="POLYPRENYL_SYNTHASE_1"/>
    <property type="match status" value="1"/>
</dbReference>
<dbReference type="PROSITE" id="PS00444">
    <property type="entry name" value="POLYPRENYL_SYNTHASE_2"/>
    <property type="match status" value="1"/>
</dbReference>
<accession>A0A1I0G1A0</accession>